<sequence>MFNDRIQTDVGLERFGELLAAAQSLDDVVAALSESARQVIGCDGIAVVLRDNGCCHYVAENALEPLWKGQRFPLEECVSGWAMLNDKTAIVPDVALDPRVPVAPYQTKSIRSLVMAPVGSPEPVAALGAYWCAHIFIGEETVACVEAMARQAADALARIRGASAVKTRATSRNTAPRSARKLAPNAMI</sequence>
<dbReference type="Pfam" id="PF13185">
    <property type="entry name" value="GAF_2"/>
    <property type="match status" value="1"/>
</dbReference>
<evidence type="ECO:0000256" key="1">
    <source>
        <dbReference type="SAM" id="MobiDB-lite"/>
    </source>
</evidence>
<gene>
    <name evidence="3" type="ORF">ABS770_26155</name>
</gene>
<dbReference type="EMBL" id="JBELQD010000056">
    <property type="protein sequence ID" value="MER2291744.1"/>
    <property type="molecule type" value="Genomic_DNA"/>
</dbReference>
<reference evidence="3" key="1">
    <citation type="submission" date="2024-06" db="EMBL/GenBank/DDBJ databases">
        <authorList>
            <person name="Campbell A.G."/>
        </authorList>
    </citation>
    <scope>NUCLEOTIDE SEQUENCE</scope>
    <source>
        <strain evidence="3">EM17</strain>
    </source>
</reference>
<feature type="domain" description="GAF" evidence="2">
    <location>
        <begin position="24"/>
        <end position="166"/>
    </location>
</feature>
<protein>
    <submittedName>
        <fullName evidence="3">GAF domain-containing protein</fullName>
    </submittedName>
</protein>
<accession>A0ABV1RA67</accession>
<dbReference type="InterPro" id="IPR029016">
    <property type="entry name" value="GAF-like_dom_sf"/>
</dbReference>
<dbReference type="SMART" id="SM00065">
    <property type="entry name" value="GAF"/>
    <property type="match status" value="1"/>
</dbReference>
<dbReference type="SUPFAM" id="SSF55781">
    <property type="entry name" value="GAF domain-like"/>
    <property type="match status" value="1"/>
</dbReference>
<dbReference type="RefSeq" id="WP_350381002.1">
    <property type="nucleotide sequence ID" value="NZ_JBELQD010000056.1"/>
</dbReference>
<name>A0ABV1RA67_9HYPH</name>
<proteinExistence type="predicted"/>
<organism evidence="3 4">
    <name type="scientific">Methylobacterium brachiatum</name>
    <dbReference type="NCBI Taxonomy" id="269660"/>
    <lineage>
        <taxon>Bacteria</taxon>
        <taxon>Pseudomonadati</taxon>
        <taxon>Pseudomonadota</taxon>
        <taxon>Alphaproteobacteria</taxon>
        <taxon>Hyphomicrobiales</taxon>
        <taxon>Methylobacteriaceae</taxon>
        <taxon>Methylobacterium</taxon>
    </lineage>
</organism>
<dbReference type="InterPro" id="IPR003018">
    <property type="entry name" value="GAF"/>
</dbReference>
<comment type="caution">
    <text evidence="3">The sequence shown here is derived from an EMBL/GenBank/DDBJ whole genome shotgun (WGS) entry which is preliminary data.</text>
</comment>
<feature type="region of interest" description="Disordered" evidence="1">
    <location>
        <begin position="167"/>
        <end position="188"/>
    </location>
</feature>
<evidence type="ECO:0000313" key="4">
    <source>
        <dbReference type="Proteomes" id="UP001432995"/>
    </source>
</evidence>
<dbReference type="Proteomes" id="UP001432995">
    <property type="component" value="Unassembled WGS sequence"/>
</dbReference>
<dbReference type="Gene3D" id="3.30.450.40">
    <property type="match status" value="1"/>
</dbReference>
<evidence type="ECO:0000259" key="2">
    <source>
        <dbReference type="SMART" id="SM00065"/>
    </source>
</evidence>
<keyword evidence="4" id="KW-1185">Reference proteome</keyword>
<evidence type="ECO:0000313" key="3">
    <source>
        <dbReference type="EMBL" id="MER2291744.1"/>
    </source>
</evidence>